<name>A0A0B0ML57_GOSAR</name>
<protein>
    <submittedName>
        <fullName evidence="1">Uncharacterized protein</fullName>
    </submittedName>
</protein>
<dbReference type="AlphaFoldDB" id="A0A0B0ML57"/>
<dbReference type="Proteomes" id="UP000032142">
    <property type="component" value="Unassembled WGS sequence"/>
</dbReference>
<evidence type="ECO:0000313" key="2">
    <source>
        <dbReference type="Proteomes" id="UP000032142"/>
    </source>
</evidence>
<accession>A0A0B0ML57</accession>
<evidence type="ECO:0000313" key="1">
    <source>
        <dbReference type="EMBL" id="KHG00199.1"/>
    </source>
</evidence>
<reference evidence="2" key="1">
    <citation type="submission" date="2014-09" db="EMBL/GenBank/DDBJ databases">
        <authorList>
            <person name="Mudge J."/>
            <person name="Ramaraj T."/>
            <person name="Lindquist I.E."/>
            <person name="Bharti A.K."/>
            <person name="Sundararajan A."/>
            <person name="Cameron C.T."/>
            <person name="Woodward J.E."/>
            <person name="May G.D."/>
            <person name="Brubaker C."/>
            <person name="Broadhvest J."/>
            <person name="Wilkins T.A."/>
        </authorList>
    </citation>
    <scope>NUCLEOTIDE SEQUENCE</scope>
    <source>
        <strain evidence="2">cv. AKA8401</strain>
    </source>
</reference>
<keyword evidence="2" id="KW-1185">Reference proteome</keyword>
<comment type="caution">
    <text evidence="1">The sequence shown here is derived from an EMBL/GenBank/DDBJ whole genome shotgun (WGS) entry which is preliminary data.</text>
</comment>
<proteinExistence type="predicted"/>
<sequence length="29" mass="3177">MPVCLGRGKTGHTYSLVHMATRHTRVPGL</sequence>
<gene>
    <name evidence="1" type="ORF">F383_17265</name>
</gene>
<dbReference type="EMBL" id="JRRC01117921">
    <property type="protein sequence ID" value="KHG00199.1"/>
    <property type="molecule type" value="Genomic_DNA"/>
</dbReference>
<organism evidence="1 2">
    <name type="scientific">Gossypium arboreum</name>
    <name type="common">Tree cotton</name>
    <name type="synonym">Gossypium nanking</name>
    <dbReference type="NCBI Taxonomy" id="29729"/>
    <lineage>
        <taxon>Eukaryota</taxon>
        <taxon>Viridiplantae</taxon>
        <taxon>Streptophyta</taxon>
        <taxon>Embryophyta</taxon>
        <taxon>Tracheophyta</taxon>
        <taxon>Spermatophyta</taxon>
        <taxon>Magnoliopsida</taxon>
        <taxon>eudicotyledons</taxon>
        <taxon>Gunneridae</taxon>
        <taxon>Pentapetalae</taxon>
        <taxon>rosids</taxon>
        <taxon>malvids</taxon>
        <taxon>Malvales</taxon>
        <taxon>Malvaceae</taxon>
        <taxon>Malvoideae</taxon>
        <taxon>Gossypium</taxon>
    </lineage>
</organism>